<dbReference type="Proteomes" id="UP000037179">
    <property type="component" value="Unassembled WGS sequence"/>
</dbReference>
<proteinExistence type="predicted"/>
<protein>
    <recommendedName>
        <fullName evidence="5">Knr4/Smi1-like domain-containing protein</fullName>
    </recommendedName>
</protein>
<reference evidence="3" key="1">
    <citation type="submission" date="2015-07" db="EMBL/GenBank/DDBJ databases">
        <title>Nocardia seriolae U-1 whole genome shotgun sequence.</title>
        <authorList>
            <person name="Imajoh M."/>
            <person name="Fukumoto Y."/>
            <person name="Sukeda M."/>
            <person name="Yamane J."/>
            <person name="Yamasaki K."/>
            <person name="Shimizu M."/>
            <person name="Ohnishi K."/>
            <person name="Oshima S."/>
        </authorList>
    </citation>
    <scope>NUCLEOTIDE SEQUENCE [LARGE SCALE GENOMIC DNA]</scope>
    <source>
        <strain evidence="3">U-1</strain>
    </source>
</reference>
<evidence type="ECO:0000313" key="4">
    <source>
        <dbReference type="Proteomes" id="UP000180166"/>
    </source>
</evidence>
<evidence type="ECO:0000313" key="2">
    <source>
        <dbReference type="EMBL" id="GAP32134.1"/>
    </source>
</evidence>
<reference evidence="2 3" key="2">
    <citation type="journal article" date="2016" name="Genome Announc.">
        <title>Draft Genome Sequence of Erythromycin- and Oxytetracycline-Sensitive Nocardia seriolae Strain U-1 (NBRC 110359).</title>
        <authorList>
            <person name="Imajoh M."/>
            <person name="Sukeda M."/>
            <person name="Shimizu M."/>
            <person name="Yamane J."/>
            <person name="Ohnishi K."/>
            <person name="Oshima S."/>
        </authorList>
    </citation>
    <scope>NUCLEOTIDE SEQUENCE [LARGE SCALE GENOMIC DNA]</scope>
    <source>
        <strain evidence="2 3">U-1</strain>
    </source>
</reference>
<dbReference type="Proteomes" id="UP000180166">
    <property type="component" value="Chromosome"/>
</dbReference>
<evidence type="ECO:0000313" key="1">
    <source>
        <dbReference type="EMBL" id="APA94926.1"/>
    </source>
</evidence>
<accession>A0A0B8NEH1</accession>
<evidence type="ECO:0008006" key="5">
    <source>
        <dbReference type="Google" id="ProtNLM"/>
    </source>
</evidence>
<dbReference type="EMBL" id="BBYQ01000143">
    <property type="protein sequence ID" value="GAP32134.1"/>
    <property type="molecule type" value="Genomic_DNA"/>
</dbReference>
<dbReference type="RefSeq" id="WP_033087755.1">
    <property type="nucleotide sequence ID" value="NZ_AP017900.1"/>
</dbReference>
<reference evidence="1 4" key="3">
    <citation type="submission" date="2016-10" db="EMBL/GenBank/DDBJ databases">
        <title>Genome sequence of Nocardia seriolae strain EM150506, isolated from Anguila japonica.</title>
        <authorList>
            <person name="Han H.-J."/>
        </authorList>
    </citation>
    <scope>NUCLEOTIDE SEQUENCE [LARGE SCALE GENOMIC DNA]</scope>
    <source>
        <strain evidence="1 4">EM150506</strain>
    </source>
</reference>
<dbReference type="AlphaFoldDB" id="A0A0B8NEH1"/>
<dbReference type="GeneID" id="93371595"/>
<keyword evidence="3" id="KW-1185">Reference proteome</keyword>
<sequence length="193" mass="21495">MTAPDDLQDMLPVPQTVARPVVDWGAVERQVGTALPEDYKRLVDTYGESEFSSIVRLSVPNATAPSLDLAGWIRDARERLENPDLPPECDHIPDGFTLDPQSLTAWGKLADGGYCLWHSTGADPNAWPIVVGSKTHSRWGFYEGTATEFLKAMLTQTLPPQRLFDEFADMVDEFGIYCDFYFHGRKIGTVDAD</sequence>
<dbReference type="OrthoDB" id="5572373at2"/>
<evidence type="ECO:0000313" key="3">
    <source>
        <dbReference type="Proteomes" id="UP000037179"/>
    </source>
</evidence>
<dbReference type="EMBL" id="CP017839">
    <property type="protein sequence ID" value="APA94926.1"/>
    <property type="molecule type" value="Genomic_DNA"/>
</dbReference>
<dbReference type="KEGG" id="nsr:NS506_00850"/>
<name>A0A0B8NEH1_9NOCA</name>
<organism evidence="2 3">
    <name type="scientific">Nocardia seriolae</name>
    <dbReference type="NCBI Taxonomy" id="37332"/>
    <lineage>
        <taxon>Bacteria</taxon>
        <taxon>Bacillati</taxon>
        <taxon>Actinomycetota</taxon>
        <taxon>Actinomycetes</taxon>
        <taxon>Mycobacteriales</taxon>
        <taxon>Nocardiaceae</taxon>
        <taxon>Nocardia</taxon>
    </lineage>
</organism>
<gene>
    <name evidence="1" type="ORF">NS506_00850</name>
    <name evidence="2" type="ORF">NSK11_contig00143-0005</name>
</gene>